<dbReference type="SUPFAM" id="SSF48208">
    <property type="entry name" value="Six-hairpin glycosidases"/>
    <property type="match status" value="1"/>
</dbReference>
<keyword evidence="2" id="KW-1185">Reference proteome</keyword>
<sequence>MDCCFDGDVFVLRDYNREPPFSGLLPGVAGLRGVPLWCFYVSRGQGVASFGAGERDGAMMEYVPAVTAYEDTARKGFRTFISCGGRCFEPFAPDDPAQKQELRVSRAALELRALHEPSDIEVRVEYRILPGEDMGALMRRVTVRNTGGGSITFRLADGMARVIPAGIRNREFREMANLLKSYFDARLDGSGAALFSSRTTTENTARVGSVRRKNFYFASSGGRAMKLVCDPVRLFGPDTALGRPARFYEAGFDMGGAPSDARDGIPCAMALGEFSLAPGGEAVIDAFAGSADSAEQAALYTHKFTDKAWCDGKHALSEQVVLEPASALELETAEPLFDAYVRQCLLDNALRGGWPVTLGGRLLHLYGRRHGDLERDYNYFRLQASHYSQGDGNFRDVCQNRRSDVLLFPEAGESEVLEFLGLIQPDGYNPLEIHPSRLVLGPEGRGAAAELLRGGEAIIEKLSAGLSAGELWSELRSAGYADADELTARLCPLCEYRAHYEFGDGYWIDHWTYVPELVDNYLKMYPESRDRLLFFSRVGWPEAGARLRPLRERLTASDRGLRQYEAVREAALPASGAPETSVYAKLFFLAVLKCATLDPRQTGMEMEAGKPGWNDALNGLPGLFGSSSSECADLLLLLRRLRGWCDLPEVEFPSEFIGFARRLNGLLHRFDFCRAPSLEFWLASLKLREKWRARVYSGELGGGSENVTREELLNIVRGLEELVQNGLRRAKNSSGLLDTYFINEPAVEGALPSEDTVAAVESRPLPLFLEGQAKLMRVFPDEAPRIHHLVEESPLYERELKMYRLCAPLHGESPELGRITAFTPGVFERESIFPHAEFKYLLSMLDAGLYSELFERMRTVLPPFFDPARYGRSTLENSSYIVSSANPDAELAGRGFVGRLSGAAAEVITLCLRMFLGDKLFYMEGGQLAFAVEPVLPGWLFREDGTLSFRYLGCRFSYVNPSGRHTYGPDGARPGRLVCGSHEFSRPLLPSALASRLREKKLEELTVLFE</sequence>
<dbReference type="EMBL" id="JACOPP010000004">
    <property type="protein sequence ID" value="MBC5732923.1"/>
    <property type="molecule type" value="Genomic_DNA"/>
</dbReference>
<reference evidence="1" key="1">
    <citation type="submission" date="2020-08" db="EMBL/GenBank/DDBJ databases">
        <title>Genome public.</title>
        <authorList>
            <person name="Liu C."/>
            <person name="Sun Q."/>
        </authorList>
    </citation>
    <scope>NUCLEOTIDE SEQUENCE</scope>
    <source>
        <strain evidence="1">NSJ-51</strain>
    </source>
</reference>
<dbReference type="AlphaFoldDB" id="A0A8J6JBV6"/>
<dbReference type="Proteomes" id="UP000661435">
    <property type="component" value="Unassembled WGS sequence"/>
</dbReference>
<dbReference type="Gene3D" id="1.50.10.10">
    <property type="match status" value="1"/>
</dbReference>
<organism evidence="1 2">
    <name type="scientific">Lawsonibacter hominis</name>
    <dbReference type="NCBI Taxonomy" id="2763053"/>
    <lineage>
        <taxon>Bacteria</taxon>
        <taxon>Bacillati</taxon>
        <taxon>Bacillota</taxon>
        <taxon>Clostridia</taxon>
        <taxon>Eubacteriales</taxon>
        <taxon>Oscillospiraceae</taxon>
        <taxon>Lawsonibacter</taxon>
    </lineage>
</organism>
<accession>A0A8J6JBV6</accession>
<evidence type="ECO:0000313" key="2">
    <source>
        <dbReference type="Proteomes" id="UP000661435"/>
    </source>
</evidence>
<dbReference type="Gene3D" id="2.70.98.40">
    <property type="entry name" value="Glycoside hydrolase, family 65, N-terminal domain"/>
    <property type="match status" value="1"/>
</dbReference>
<evidence type="ECO:0000313" key="1">
    <source>
        <dbReference type="EMBL" id="MBC5732923.1"/>
    </source>
</evidence>
<dbReference type="RefSeq" id="WP_186906827.1">
    <property type="nucleotide sequence ID" value="NZ_JACOPP010000004.1"/>
</dbReference>
<name>A0A8J6JBV6_9FIRM</name>
<dbReference type="GO" id="GO:0005975">
    <property type="term" value="P:carbohydrate metabolic process"/>
    <property type="evidence" value="ECO:0007669"/>
    <property type="project" value="InterPro"/>
</dbReference>
<dbReference type="InterPro" id="IPR012341">
    <property type="entry name" value="6hp_glycosidase-like_sf"/>
</dbReference>
<evidence type="ECO:0008006" key="3">
    <source>
        <dbReference type="Google" id="ProtNLM"/>
    </source>
</evidence>
<protein>
    <recommendedName>
        <fullName evidence="3">Cellobiose phosphorylase</fullName>
    </recommendedName>
</protein>
<gene>
    <name evidence="1" type="ORF">H8S57_04175</name>
</gene>
<dbReference type="GO" id="GO:0003824">
    <property type="term" value="F:catalytic activity"/>
    <property type="evidence" value="ECO:0007669"/>
    <property type="project" value="UniProtKB-ARBA"/>
</dbReference>
<proteinExistence type="predicted"/>
<dbReference type="InterPro" id="IPR037018">
    <property type="entry name" value="GH65_N"/>
</dbReference>
<comment type="caution">
    <text evidence="1">The sequence shown here is derived from an EMBL/GenBank/DDBJ whole genome shotgun (WGS) entry which is preliminary data.</text>
</comment>
<dbReference type="InterPro" id="IPR008928">
    <property type="entry name" value="6-hairpin_glycosidase_sf"/>
</dbReference>